<proteinExistence type="predicted"/>
<evidence type="ECO:0000313" key="2">
    <source>
        <dbReference type="EMBL" id="KAF4653717.1"/>
    </source>
</evidence>
<organism evidence="2 3">
    <name type="scientific">Perkinsus chesapeaki</name>
    <name type="common">Clam parasite</name>
    <name type="synonym">Perkinsus andrewsi</name>
    <dbReference type="NCBI Taxonomy" id="330153"/>
    <lineage>
        <taxon>Eukaryota</taxon>
        <taxon>Sar</taxon>
        <taxon>Alveolata</taxon>
        <taxon>Perkinsozoa</taxon>
        <taxon>Perkinsea</taxon>
        <taxon>Perkinsida</taxon>
        <taxon>Perkinsidae</taxon>
        <taxon>Perkinsus</taxon>
    </lineage>
</organism>
<dbReference type="OrthoDB" id="10432160at2759"/>
<sequence length="196" mass="21677">MDPLIPGMVPAPAGGAPRVYTSQWPTDAQQHSVKARGDESTSQASTMAGTTYACSDPYMLQSPGPSPYATIDGMSISTPTLTLSPIQPARRQPEHHPIILPFREGEWTQYNSLRSISHDNNVDDHLNNNTYDQFVSTCRKDSDHTEALNIRIEDEHENDIDNNDAACLSIEHTCGCPSRARPKVYSFFGAKIRGCW</sequence>
<dbReference type="AlphaFoldDB" id="A0A7J6L3H2"/>
<evidence type="ECO:0000313" key="3">
    <source>
        <dbReference type="Proteomes" id="UP000591131"/>
    </source>
</evidence>
<reference evidence="2 3" key="1">
    <citation type="submission" date="2020-04" db="EMBL/GenBank/DDBJ databases">
        <title>Perkinsus chesapeaki whole genome sequence.</title>
        <authorList>
            <person name="Bogema D.R."/>
        </authorList>
    </citation>
    <scope>NUCLEOTIDE SEQUENCE [LARGE SCALE GENOMIC DNA]</scope>
    <source>
        <strain evidence="2">ATCC PRA-425</strain>
    </source>
</reference>
<evidence type="ECO:0000256" key="1">
    <source>
        <dbReference type="SAM" id="MobiDB-lite"/>
    </source>
</evidence>
<name>A0A7J6L3H2_PERCH</name>
<feature type="region of interest" description="Disordered" evidence="1">
    <location>
        <begin position="26"/>
        <end position="46"/>
    </location>
</feature>
<accession>A0A7J6L3H2</accession>
<protein>
    <submittedName>
        <fullName evidence="2">Uncharacterized protein</fullName>
    </submittedName>
</protein>
<dbReference type="EMBL" id="JAAPAO010000794">
    <property type="protein sequence ID" value="KAF4653717.1"/>
    <property type="molecule type" value="Genomic_DNA"/>
</dbReference>
<comment type="caution">
    <text evidence="2">The sequence shown here is derived from an EMBL/GenBank/DDBJ whole genome shotgun (WGS) entry which is preliminary data.</text>
</comment>
<keyword evidence="3" id="KW-1185">Reference proteome</keyword>
<gene>
    <name evidence="2" type="ORF">FOL47_010331</name>
</gene>
<dbReference type="Proteomes" id="UP000591131">
    <property type="component" value="Unassembled WGS sequence"/>
</dbReference>